<dbReference type="STRING" id="148818.A0A4Q9L6S2"/>
<keyword evidence="6" id="KW-1185">Reference proteome</keyword>
<name>A0A4Q9L6S2_9MICR</name>
<sequence>MKPECKFFQENRCKFGLLCKLRHLTRTYLVDTPVWILSCFQSLYMFDISIEEVRNRFYDLKMSGQLEIFYEEFNTAWKTNFIEMCRCLIWLSQESDIISYTDRGINILYDLSQIINSYPNLDNFQLNSLVEELKKQPFSSSEIERFNKVGDRTDKRIKEEKILNIFGDKEDSLNKNEKRGDSFVNKGNYRNDYYDRRGSSRNYNKEYNNERRGQGRSYYRDGRGENRGDNYRDNYKDNYRDNYKDNRDNYKDNRDNYRDNRDNYKDNRNIRDNRDIRDSYKDHNKGFGRRNDRKSSSFVEFSGNEKKDFVRKKEGRILTSGGNEAYRERNEIYRERNSDGVSGKGDFYRSVGGSENPSLVNSSASVNSTFMQNSFIYERNTPFSQSETNLRGEVMGGEIMGGECEESKEFKKKENEKKFTFGNFPYQPPN</sequence>
<dbReference type="PROSITE" id="PS50103">
    <property type="entry name" value="ZF_C3H1"/>
    <property type="match status" value="1"/>
</dbReference>
<accession>A0A4Q9L6S2</accession>
<protein>
    <recommendedName>
        <fullName evidence="3">C3H1-type domain-containing protein</fullName>
    </recommendedName>
</protein>
<gene>
    <name evidence="5" type="ORF">CWI36_0203p0050</name>
    <name evidence="4" type="ORF">CWI36_1006p0010</name>
</gene>
<evidence type="ECO:0000313" key="5">
    <source>
        <dbReference type="EMBL" id="TBU07951.1"/>
    </source>
</evidence>
<dbReference type="VEuPathDB" id="MicrosporidiaDB:CWI39_0042p0030"/>
<evidence type="ECO:0000256" key="2">
    <source>
        <dbReference type="SAM" id="MobiDB-lite"/>
    </source>
</evidence>
<dbReference type="Proteomes" id="UP000291404">
    <property type="component" value="Unassembled WGS sequence"/>
</dbReference>
<keyword evidence="1" id="KW-0479">Metal-binding</keyword>
<keyword evidence="1" id="KW-0862">Zinc</keyword>
<feature type="zinc finger region" description="C3H1-type" evidence="1">
    <location>
        <begin position="1"/>
        <end position="26"/>
    </location>
</feature>
<keyword evidence="1" id="KW-0863">Zinc-finger</keyword>
<feature type="compositionally biased region" description="Basic and acidic residues" evidence="2">
    <location>
        <begin position="405"/>
        <end position="419"/>
    </location>
</feature>
<comment type="caution">
    <text evidence="4">The sequence shown here is derived from an EMBL/GenBank/DDBJ whole genome shotgun (WGS) entry which is preliminary data.</text>
</comment>
<evidence type="ECO:0000259" key="3">
    <source>
        <dbReference type="PROSITE" id="PS50103"/>
    </source>
</evidence>
<organism evidence="4 6">
    <name type="scientific">Hamiltosporidium magnivora</name>
    <dbReference type="NCBI Taxonomy" id="148818"/>
    <lineage>
        <taxon>Eukaryota</taxon>
        <taxon>Fungi</taxon>
        <taxon>Fungi incertae sedis</taxon>
        <taxon>Microsporidia</taxon>
        <taxon>Dubosqiidae</taxon>
        <taxon>Hamiltosporidium</taxon>
    </lineage>
</organism>
<proteinExistence type="predicted"/>
<reference evidence="4 6" key="1">
    <citation type="submission" date="2017-12" db="EMBL/GenBank/DDBJ databases">
        <authorList>
            <person name="Pombert J.-F."/>
            <person name="Haag K.L."/>
            <person name="Ebert D."/>
        </authorList>
    </citation>
    <scope>NUCLEOTIDE SEQUENCE [LARGE SCALE GENOMIC DNA]</scope>
    <source>
        <strain evidence="4">BE-OM-2</strain>
    </source>
</reference>
<evidence type="ECO:0000313" key="4">
    <source>
        <dbReference type="EMBL" id="TBU02996.1"/>
    </source>
</evidence>
<feature type="compositionally biased region" description="Basic and acidic residues" evidence="2">
    <location>
        <begin position="192"/>
        <end position="295"/>
    </location>
</feature>
<dbReference type="AlphaFoldDB" id="A0A4Q9L6S2"/>
<dbReference type="GO" id="GO:0008270">
    <property type="term" value="F:zinc ion binding"/>
    <property type="evidence" value="ECO:0007669"/>
    <property type="project" value="UniProtKB-KW"/>
</dbReference>
<dbReference type="VEuPathDB" id="MicrosporidiaDB:CWI36_0203p0050"/>
<dbReference type="InterPro" id="IPR000571">
    <property type="entry name" value="Znf_CCCH"/>
</dbReference>
<dbReference type="VEuPathDB" id="MicrosporidiaDB:CWI36_1006p0010"/>
<evidence type="ECO:0000256" key="1">
    <source>
        <dbReference type="PROSITE-ProRule" id="PRU00723"/>
    </source>
</evidence>
<evidence type="ECO:0000313" key="6">
    <source>
        <dbReference type="Proteomes" id="UP000291404"/>
    </source>
</evidence>
<feature type="region of interest" description="Disordered" evidence="2">
    <location>
        <begin position="176"/>
        <end position="305"/>
    </location>
</feature>
<feature type="region of interest" description="Disordered" evidence="2">
    <location>
        <begin position="398"/>
        <end position="430"/>
    </location>
</feature>
<feature type="domain" description="C3H1-type" evidence="3">
    <location>
        <begin position="1"/>
        <end position="26"/>
    </location>
</feature>
<dbReference type="EMBL" id="PITI01001006">
    <property type="protein sequence ID" value="TBU02996.1"/>
    <property type="molecule type" value="Genomic_DNA"/>
</dbReference>
<dbReference type="EMBL" id="PITI01000203">
    <property type="protein sequence ID" value="TBU07951.1"/>
    <property type="molecule type" value="Genomic_DNA"/>
</dbReference>